<protein>
    <recommendedName>
        <fullName evidence="2">JmjC domain-containing protein</fullName>
    </recommendedName>
</protein>
<dbReference type="Proteomes" id="UP001642464">
    <property type="component" value="Unassembled WGS sequence"/>
</dbReference>
<reference evidence="3 4" key="1">
    <citation type="submission" date="2024-02" db="EMBL/GenBank/DDBJ databases">
        <authorList>
            <person name="Chen Y."/>
            <person name="Shah S."/>
            <person name="Dougan E. K."/>
            <person name="Thang M."/>
            <person name="Chan C."/>
        </authorList>
    </citation>
    <scope>NUCLEOTIDE SEQUENCE [LARGE SCALE GENOMIC DNA]</scope>
</reference>
<dbReference type="Pfam" id="PF13621">
    <property type="entry name" value="Cupin_8"/>
    <property type="match status" value="1"/>
</dbReference>
<evidence type="ECO:0000256" key="1">
    <source>
        <dbReference type="SAM" id="MobiDB-lite"/>
    </source>
</evidence>
<evidence type="ECO:0000313" key="4">
    <source>
        <dbReference type="Proteomes" id="UP001642464"/>
    </source>
</evidence>
<evidence type="ECO:0000259" key="2">
    <source>
        <dbReference type="PROSITE" id="PS51184"/>
    </source>
</evidence>
<dbReference type="InterPro" id="IPR041667">
    <property type="entry name" value="Cupin_8"/>
</dbReference>
<sequence>MANGRWAAVCGCEAFKNSSGHALSPLTDALQRLADVGRCWDLARKIPPELYAAAHVVFQAFQAEASQGKDPNIAATRCAPGAFTAMLVLLLLWEAHDAPDELVDTALDIILPIEQTIVAPAMTALGTAGVLDCNRFGNIQDGWWPGVLDLRWLRRLTSRLSRKRAAWQLLAETGQEPWHEREVAEQRFFAEAEFNLDRPSLCLCILHGEGAATLRETLEFCPGNCNGRIKLVEPMCFLPLELERSYKDGGLLEMARRRFVVFLKSLQEDVLDQAVHCWRQEVAKLYDLEPIVPVKDWPDPFIRKHQRHGNPGAAMAACASTCDQEYLLFLEDDFQLVTRPAELVQHRFKAAFHMLNETANEAMKIFGVRKPQSGDSTAANFWKEVYGNLRCEALCFSIVAALDFPQGAPVDWEDGPLPSTRAAWVLVDAKAGQIQLPWQLAECGIAGVAFALCVIFTLLCWRHGLPGQEVDLEAGLGDWDARCASQDLTSARQDPVNQVAWSVSKIQGWLKARARAASLARSAFGPVGHEDAAGLCKKSWATMFYNLSDFDLEDLLEEKSGQDATWCLAYPWVSSGIDDWIGGSEYVLQLCRPIGATQAIAKTCKERKPGKPFQVSAKRCGLWEMGKDVDLHVPSKEIPRVRYPEQLSRESFERDFAAKSEPVIIEGLVSDWPAFADPERNWRGCRWDEFMGNEVLDVGFDPLDGRMMHFGDDTGEANVLFNPGRLRMPAWAFLEVARLRQIILRLRREEGKVDLKKHADLHGRLSREVSVQNVPFLSVDADSPLHLFTPLTCHIRDLMPLSFYLSHDTYALPEELQKVLTSTIQDLGPQAPKLIDGWASPNSSRIWATNGAPWRVPYPPWSDQTVPEPGEDTMIYSCFHCDRMENFHSILAGEKQVVLVPPGQHDVLNSTRFAAQKQWLLVPMPGPSKPGQYMGSTLYTSKQTECTSDQSAVHPFRSPEENRKVSRGQWPDHVDFPVRHGKLRKGDTLYIPAYHWHWVATSTPPSIGVEDEGALALSVNFWWWPIHNDKAMEQWSYQNECESFQNARIPISKPSPDRASHAVSFYQLTMKQRQEAAVPRPWPTDPVPSPHVAKPKHRDGYAKKAIKFELVD</sequence>
<organism evidence="3 4">
    <name type="scientific">Durusdinium trenchii</name>
    <dbReference type="NCBI Taxonomy" id="1381693"/>
    <lineage>
        <taxon>Eukaryota</taxon>
        <taxon>Sar</taxon>
        <taxon>Alveolata</taxon>
        <taxon>Dinophyceae</taxon>
        <taxon>Suessiales</taxon>
        <taxon>Symbiodiniaceae</taxon>
        <taxon>Durusdinium</taxon>
    </lineage>
</organism>
<dbReference type="Gene3D" id="2.60.120.650">
    <property type="entry name" value="Cupin"/>
    <property type="match status" value="1"/>
</dbReference>
<proteinExistence type="predicted"/>
<comment type="caution">
    <text evidence="3">The sequence shown here is derived from an EMBL/GenBank/DDBJ whole genome shotgun (WGS) entry which is preliminary data.</text>
</comment>
<feature type="domain" description="JmjC" evidence="2">
    <location>
        <begin position="841"/>
        <end position="1040"/>
    </location>
</feature>
<accession>A0ABP0HPN7</accession>
<name>A0ABP0HPN7_9DINO</name>
<dbReference type="PANTHER" id="PTHR12461">
    <property type="entry name" value="HYPOXIA-INDUCIBLE FACTOR 1 ALPHA INHIBITOR-RELATED"/>
    <property type="match status" value="1"/>
</dbReference>
<keyword evidence="4" id="KW-1185">Reference proteome</keyword>
<dbReference type="PROSITE" id="PS51184">
    <property type="entry name" value="JMJC"/>
    <property type="match status" value="1"/>
</dbReference>
<dbReference type="SUPFAM" id="SSF51197">
    <property type="entry name" value="Clavaminate synthase-like"/>
    <property type="match status" value="1"/>
</dbReference>
<gene>
    <name evidence="3" type="ORF">SCF082_LOCUS2769</name>
</gene>
<dbReference type="InterPro" id="IPR003347">
    <property type="entry name" value="JmjC_dom"/>
</dbReference>
<dbReference type="PANTHER" id="PTHR12461:SF105">
    <property type="entry name" value="HYPOXIA-INDUCIBLE FACTOR 1-ALPHA INHIBITOR"/>
    <property type="match status" value="1"/>
</dbReference>
<feature type="region of interest" description="Disordered" evidence="1">
    <location>
        <begin position="1074"/>
        <end position="1098"/>
    </location>
</feature>
<feature type="compositionally biased region" description="Pro residues" evidence="1">
    <location>
        <begin position="1080"/>
        <end position="1089"/>
    </location>
</feature>
<evidence type="ECO:0000313" key="3">
    <source>
        <dbReference type="EMBL" id="CAK8991698.1"/>
    </source>
</evidence>
<dbReference type="EMBL" id="CAXAMM010001359">
    <property type="protein sequence ID" value="CAK8991698.1"/>
    <property type="molecule type" value="Genomic_DNA"/>
</dbReference>